<dbReference type="InterPro" id="IPR033391">
    <property type="entry name" value="FBPase_N"/>
</dbReference>
<dbReference type="InterPro" id="IPR000146">
    <property type="entry name" value="FBPase_class-1"/>
</dbReference>
<evidence type="ECO:0000313" key="13">
    <source>
        <dbReference type="EMBL" id="NIA68537.1"/>
    </source>
</evidence>
<comment type="catalytic activity">
    <reaction evidence="1 9">
        <text>beta-D-fructose 1,6-bisphosphate + H2O = beta-D-fructose 6-phosphate + phosphate</text>
        <dbReference type="Rhea" id="RHEA:11064"/>
        <dbReference type="ChEBI" id="CHEBI:15377"/>
        <dbReference type="ChEBI" id="CHEBI:32966"/>
        <dbReference type="ChEBI" id="CHEBI:43474"/>
        <dbReference type="ChEBI" id="CHEBI:57634"/>
        <dbReference type="EC" id="3.1.3.11"/>
    </reaction>
</comment>
<dbReference type="InterPro" id="IPR028343">
    <property type="entry name" value="FBPtase"/>
</dbReference>
<evidence type="ECO:0000259" key="11">
    <source>
        <dbReference type="Pfam" id="PF00316"/>
    </source>
</evidence>
<dbReference type="RefSeq" id="WP_167223240.1">
    <property type="nucleotide sequence ID" value="NZ_JAAQPH010000005.1"/>
</dbReference>
<evidence type="ECO:0000259" key="12">
    <source>
        <dbReference type="Pfam" id="PF18913"/>
    </source>
</evidence>
<dbReference type="NCBIfam" id="NF006779">
    <property type="entry name" value="PRK09293.1-3"/>
    <property type="match status" value="1"/>
</dbReference>
<dbReference type="GO" id="GO:0006000">
    <property type="term" value="P:fructose metabolic process"/>
    <property type="evidence" value="ECO:0007669"/>
    <property type="project" value="TreeGrafter"/>
</dbReference>
<dbReference type="PANTHER" id="PTHR11556">
    <property type="entry name" value="FRUCTOSE-1,6-BISPHOSPHATASE-RELATED"/>
    <property type="match status" value="1"/>
</dbReference>
<dbReference type="GO" id="GO:0000287">
    <property type="term" value="F:magnesium ion binding"/>
    <property type="evidence" value="ECO:0007669"/>
    <property type="project" value="UniProtKB-UniRule"/>
</dbReference>
<evidence type="ECO:0000256" key="8">
    <source>
        <dbReference type="ARBA" id="ARBA00023277"/>
    </source>
</evidence>
<dbReference type="InterPro" id="IPR020548">
    <property type="entry name" value="Fructose_bisphosphatase_AS"/>
</dbReference>
<evidence type="ECO:0000256" key="1">
    <source>
        <dbReference type="ARBA" id="ARBA00001273"/>
    </source>
</evidence>
<accession>A0A967EVI0</accession>
<gene>
    <name evidence="9" type="primary">fbp</name>
    <name evidence="13" type="ORF">HBA54_08020</name>
</gene>
<dbReference type="HAMAP" id="MF_01855">
    <property type="entry name" value="FBPase_class1"/>
    <property type="match status" value="1"/>
</dbReference>
<comment type="subunit">
    <text evidence="9">Homotetramer.</text>
</comment>
<dbReference type="CDD" id="cd00354">
    <property type="entry name" value="FBPase"/>
    <property type="match status" value="1"/>
</dbReference>
<proteinExistence type="inferred from homology"/>
<dbReference type="GO" id="GO:0005829">
    <property type="term" value="C:cytosol"/>
    <property type="evidence" value="ECO:0007669"/>
    <property type="project" value="TreeGrafter"/>
</dbReference>
<keyword evidence="8 9" id="KW-0119">Carbohydrate metabolism</keyword>
<evidence type="ECO:0000256" key="2">
    <source>
        <dbReference type="ARBA" id="ARBA00005215"/>
    </source>
</evidence>
<comment type="caution">
    <text evidence="13">The sequence shown here is derived from an EMBL/GenBank/DDBJ whole genome shotgun (WGS) entry which is preliminary data.</text>
</comment>
<comment type="similarity">
    <text evidence="3 9 10">Belongs to the FBPase class 1 family.</text>
</comment>
<evidence type="ECO:0000256" key="7">
    <source>
        <dbReference type="ARBA" id="ARBA00022842"/>
    </source>
</evidence>
<dbReference type="PROSITE" id="PS00124">
    <property type="entry name" value="FBPASE"/>
    <property type="match status" value="1"/>
</dbReference>
<evidence type="ECO:0000256" key="10">
    <source>
        <dbReference type="RuleBase" id="RU000508"/>
    </source>
</evidence>
<feature type="binding site" evidence="9">
    <location>
        <position position="90"/>
    </location>
    <ligand>
        <name>Mg(2+)</name>
        <dbReference type="ChEBI" id="CHEBI:18420"/>
        <label>1</label>
    </ligand>
</feature>
<evidence type="ECO:0000256" key="4">
    <source>
        <dbReference type="ARBA" id="ARBA00022490"/>
    </source>
</evidence>
<dbReference type="Gene3D" id="3.40.190.80">
    <property type="match status" value="1"/>
</dbReference>
<evidence type="ECO:0000256" key="3">
    <source>
        <dbReference type="ARBA" id="ARBA00010941"/>
    </source>
</evidence>
<dbReference type="GO" id="GO:0030388">
    <property type="term" value="P:fructose 1,6-bisphosphate metabolic process"/>
    <property type="evidence" value="ECO:0007669"/>
    <property type="project" value="TreeGrafter"/>
</dbReference>
<dbReference type="SUPFAM" id="SSF56655">
    <property type="entry name" value="Carbohydrate phosphatase"/>
    <property type="match status" value="1"/>
</dbReference>
<protein>
    <recommendedName>
        <fullName evidence="9">Fructose-1,6-bisphosphatase class 1</fullName>
        <shortName evidence="9">FBPase class 1</shortName>
        <ecNumber evidence="9">3.1.3.11</ecNumber>
    </recommendedName>
    <alternativeName>
        <fullName evidence="9">D-fructose-1,6-bisphosphate 1-phosphohydrolase class 1</fullName>
    </alternativeName>
</protein>
<dbReference type="GO" id="GO:0006094">
    <property type="term" value="P:gluconeogenesis"/>
    <property type="evidence" value="ECO:0007669"/>
    <property type="project" value="UniProtKB-UniRule"/>
</dbReference>
<evidence type="ECO:0000256" key="9">
    <source>
        <dbReference type="HAMAP-Rule" id="MF_01855"/>
    </source>
</evidence>
<feature type="binding site" evidence="9">
    <location>
        <begin position="112"/>
        <end position="115"/>
    </location>
    <ligand>
        <name>substrate</name>
    </ligand>
</feature>
<keyword evidence="5 9" id="KW-0479">Metal-binding</keyword>
<comment type="subcellular location">
    <subcellularLocation>
        <location evidence="9">Cytoplasm</location>
    </subcellularLocation>
</comment>
<name>A0A967EVI0_9PROT</name>
<evidence type="ECO:0000313" key="14">
    <source>
        <dbReference type="Proteomes" id="UP000761264"/>
    </source>
</evidence>
<feature type="binding site" evidence="9">
    <location>
        <position position="273"/>
    </location>
    <ligand>
        <name>Mg(2+)</name>
        <dbReference type="ChEBI" id="CHEBI:18420"/>
        <label>2</label>
    </ligand>
</feature>
<comment type="caution">
    <text evidence="9">Lacks conserved residue(s) required for the propagation of feature annotation.</text>
</comment>
<organism evidence="13 14">
    <name type="scientific">Pelagibius litoralis</name>
    <dbReference type="NCBI Taxonomy" id="374515"/>
    <lineage>
        <taxon>Bacteria</taxon>
        <taxon>Pseudomonadati</taxon>
        <taxon>Pseudomonadota</taxon>
        <taxon>Alphaproteobacteria</taxon>
        <taxon>Rhodospirillales</taxon>
        <taxon>Rhodovibrionaceae</taxon>
        <taxon>Pelagibius</taxon>
    </lineage>
</organism>
<dbReference type="EMBL" id="JAAQPH010000005">
    <property type="protein sequence ID" value="NIA68537.1"/>
    <property type="molecule type" value="Genomic_DNA"/>
</dbReference>
<comment type="cofactor">
    <cofactor evidence="9">
        <name>Mg(2+)</name>
        <dbReference type="ChEBI" id="CHEBI:18420"/>
    </cofactor>
    <text evidence="9">Binds 2 magnesium ions per subunit.</text>
</comment>
<feature type="binding site" evidence="9">
    <location>
        <position position="109"/>
    </location>
    <ligand>
        <name>Mg(2+)</name>
        <dbReference type="ChEBI" id="CHEBI:18420"/>
        <label>2</label>
    </ligand>
</feature>
<sequence length="345" mass="37022">MGEFASLSRHFEVWAAADPERRAIVQTVEALAGAAIQLATLIGQGALAGALAAVVGENSDGDAQKALDIRADELFLAALRATPVAVFASEENETALPLNDGGQLAVAIDPLDGSSNIDTNVSLGTIFSILPATGSVAGPAVLQRGTALLAAGMVVYGPQTTLALTLGQGTCLFTLDRAQGCFRLTQPAVTIPKGHREYAINASNYRYWDDAVRSYIDDCMSGTQGPRGENFNMRWIASLVAETSRIFARGGIFLYPRDSRPGYQDGRLRLIYEANPIAFLVEQAGGAATDGERRILEIQPDALHQRVPLVFGARDKVERVARYHKDPHSIAERSPLFARRGLFRA</sequence>
<dbReference type="GO" id="GO:0006002">
    <property type="term" value="P:fructose 6-phosphate metabolic process"/>
    <property type="evidence" value="ECO:0007669"/>
    <property type="project" value="TreeGrafter"/>
</dbReference>
<dbReference type="GO" id="GO:0042132">
    <property type="term" value="F:fructose 1,6-bisphosphate 1-phosphatase activity"/>
    <property type="evidence" value="ECO:0007669"/>
    <property type="project" value="UniProtKB-UniRule"/>
</dbReference>
<dbReference type="AlphaFoldDB" id="A0A967EVI0"/>
<dbReference type="Pfam" id="PF18913">
    <property type="entry name" value="FBPase_C"/>
    <property type="match status" value="1"/>
</dbReference>
<dbReference type="FunFam" id="3.40.190.80:FF:000011">
    <property type="entry name" value="Fructose-1,6-bisphosphatase class 1"/>
    <property type="match status" value="1"/>
</dbReference>
<keyword evidence="6 9" id="KW-0378">Hydrolase</keyword>
<feature type="binding site" evidence="9">
    <location>
        <position position="111"/>
    </location>
    <ligand>
        <name>Mg(2+)</name>
        <dbReference type="ChEBI" id="CHEBI:18420"/>
        <label>1</label>
    </ligand>
</feature>
<keyword evidence="4 9" id="KW-0963">Cytoplasm</keyword>
<comment type="pathway">
    <text evidence="2">Carbohydrate biosynthesis; Calvin cycle.</text>
</comment>
<dbReference type="Pfam" id="PF00316">
    <property type="entry name" value="FBPase"/>
    <property type="match status" value="1"/>
</dbReference>
<feature type="domain" description="Fructose-1-6-bisphosphatase class 1 C-terminal" evidence="12">
    <location>
        <begin position="191"/>
        <end position="324"/>
    </location>
</feature>
<reference evidence="13" key="1">
    <citation type="submission" date="2020-03" db="EMBL/GenBank/DDBJ databases">
        <title>Genome of Pelagibius litoralis DSM 21314T.</title>
        <authorList>
            <person name="Wang G."/>
        </authorList>
    </citation>
    <scope>NUCLEOTIDE SEQUENCE</scope>
    <source>
        <strain evidence="13">DSM 21314</strain>
    </source>
</reference>
<feature type="binding site" evidence="9">
    <location>
        <position position="112"/>
    </location>
    <ligand>
        <name>Mg(2+)</name>
        <dbReference type="ChEBI" id="CHEBI:18420"/>
        <label>2</label>
    </ligand>
</feature>
<dbReference type="Gene3D" id="3.30.540.10">
    <property type="entry name" value="Fructose-1,6-Bisphosphatase, subunit A, domain 1"/>
    <property type="match status" value="1"/>
</dbReference>
<feature type="domain" description="Fructose-1-6-bisphosphatase class I N-terminal" evidence="11">
    <location>
        <begin position="37"/>
        <end position="186"/>
    </location>
</feature>
<keyword evidence="14" id="KW-1185">Reference proteome</keyword>
<dbReference type="PRINTS" id="PR00115">
    <property type="entry name" value="F16BPHPHTASE"/>
</dbReference>
<dbReference type="EC" id="3.1.3.11" evidence="9"/>
<feature type="binding site" evidence="9">
    <location>
        <position position="201"/>
    </location>
    <ligand>
        <name>substrate</name>
    </ligand>
</feature>
<dbReference type="Proteomes" id="UP000761264">
    <property type="component" value="Unassembled WGS sequence"/>
</dbReference>
<evidence type="ECO:0000256" key="6">
    <source>
        <dbReference type="ARBA" id="ARBA00022801"/>
    </source>
</evidence>
<feature type="binding site" evidence="9">
    <location>
        <position position="109"/>
    </location>
    <ligand>
        <name>Mg(2+)</name>
        <dbReference type="ChEBI" id="CHEBI:18420"/>
        <label>1</label>
    </ligand>
</feature>
<evidence type="ECO:0000256" key="5">
    <source>
        <dbReference type="ARBA" id="ARBA00022723"/>
    </source>
</evidence>
<dbReference type="GO" id="GO:0005986">
    <property type="term" value="P:sucrose biosynthetic process"/>
    <property type="evidence" value="ECO:0007669"/>
    <property type="project" value="TreeGrafter"/>
</dbReference>
<dbReference type="InterPro" id="IPR044015">
    <property type="entry name" value="FBPase_C_dom"/>
</dbReference>
<dbReference type="NCBIfam" id="NF006780">
    <property type="entry name" value="PRK09293.1-4"/>
    <property type="match status" value="1"/>
</dbReference>
<dbReference type="PANTHER" id="PTHR11556:SF35">
    <property type="entry name" value="SEDOHEPTULOSE-1,7-BISPHOSPHATASE, CHLOROPLASTIC"/>
    <property type="match status" value="1"/>
</dbReference>
<dbReference type="PIRSF" id="PIRSF000904">
    <property type="entry name" value="FBPtase_SBPase"/>
    <property type="match status" value="1"/>
</dbReference>
<dbReference type="PIRSF" id="PIRSF500210">
    <property type="entry name" value="FBPtase"/>
    <property type="match status" value="1"/>
</dbReference>
<keyword evidence="7 9" id="KW-0460">Magnesium</keyword>